<sequence length="67" mass="7435">MPNDTRGVADVKSDPATAATGKTAVLYRMALPDHLCPAGQKARWFLDRQGLEVDEPDADVWPRPRFI</sequence>
<reference evidence="1" key="1">
    <citation type="submission" date="2022-06" db="EMBL/GenBank/DDBJ databases">
        <title>Lutimaribacter sp. EGI FJ00013, a novel bacterium isolated from a salt lake sediment enrichment.</title>
        <authorList>
            <person name="Gao L."/>
            <person name="Fang B.-Z."/>
            <person name="Li W.-J."/>
        </authorList>
    </citation>
    <scope>NUCLEOTIDE SEQUENCE</scope>
    <source>
        <strain evidence="1">EGI FJ00013</strain>
    </source>
</reference>
<comment type="caution">
    <text evidence="1">The sequence shown here is derived from an EMBL/GenBank/DDBJ whole genome shotgun (WGS) entry which is preliminary data.</text>
</comment>
<protein>
    <submittedName>
        <fullName evidence="1">Uncharacterized protein</fullName>
    </submittedName>
</protein>
<keyword evidence="2" id="KW-1185">Reference proteome</keyword>
<accession>A0ACC6A0Q6</accession>
<proteinExistence type="predicted"/>
<dbReference type="EMBL" id="JAMQGO010000024">
    <property type="protein sequence ID" value="MCM2563941.1"/>
    <property type="molecule type" value="Genomic_DNA"/>
</dbReference>
<dbReference type="Proteomes" id="UP001203036">
    <property type="component" value="Unassembled WGS sequence"/>
</dbReference>
<evidence type="ECO:0000313" key="2">
    <source>
        <dbReference type="Proteomes" id="UP001203036"/>
    </source>
</evidence>
<organism evidence="1 2">
    <name type="scientific">Lutimaribacter degradans</name>
    <dbReference type="NCBI Taxonomy" id="2945989"/>
    <lineage>
        <taxon>Bacteria</taxon>
        <taxon>Pseudomonadati</taxon>
        <taxon>Pseudomonadota</taxon>
        <taxon>Alphaproteobacteria</taxon>
        <taxon>Rhodobacterales</taxon>
        <taxon>Roseobacteraceae</taxon>
        <taxon>Lutimaribacter</taxon>
    </lineage>
</organism>
<gene>
    <name evidence="1" type="ORF">M8744_17485</name>
</gene>
<evidence type="ECO:0000313" key="1">
    <source>
        <dbReference type="EMBL" id="MCM2563941.1"/>
    </source>
</evidence>
<name>A0ACC6A0Q6_9RHOB</name>